<organism evidence="13 14">
    <name type="scientific">Candidatus Beckwithbacteria bacterium RBG_13_35_6</name>
    <dbReference type="NCBI Taxonomy" id="1797456"/>
    <lineage>
        <taxon>Bacteria</taxon>
        <taxon>Candidatus Beckwithiibacteriota</taxon>
    </lineage>
</organism>
<evidence type="ECO:0000256" key="6">
    <source>
        <dbReference type="ARBA" id="ARBA00023080"/>
    </source>
</evidence>
<dbReference type="SUPFAM" id="SSF52972">
    <property type="entry name" value="ITPase-like"/>
    <property type="match status" value="1"/>
</dbReference>
<evidence type="ECO:0000256" key="9">
    <source>
        <dbReference type="ARBA" id="ARBA00048781"/>
    </source>
</evidence>
<comment type="caution">
    <text evidence="13">The sequence shown here is derived from an EMBL/GenBank/DDBJ whole genome shotgun (WGS) entry which is preliminary data.</text>
</comment>
<feature type="binding site" evidence="11">
    <location>
        <position position="70"/>
    </location>
    <ligand>
        <name>Mg(2+)</name>
        <dbReference type="ChEBI" id="CHEBI:18420"/>
    </ligand>
</feature>
<dbReference type="Proteomes" id="UP000178758">
    <property type="component" value="Unassembled WGS sequence"/>
</dbReference>
<comment type="similarity">
    <text evidence="10 11">Belongs to the YjjX NTPase family.</text>
</comment>
<dbReference type="GO" id="GO:0009117">
    <property type="term" value="P:nucleotide metabolic process"/>
    <property type="evidence" value="ECO:0007669"/>
    <property type="project" value="UniProtKB-KW"/>
</dbReference>
<gene>
    <name evidence="13" type="ORF">A3J78_01750</name>
</gene>
<dbReference type="GO" id="GO:0000166">
    <property type="term" value="F:nucleotide binding"/>
    <property type="evidence" value="ECO:0007669"/>
    <property type="project" value="UniProtKB-KW"/>
</dbReference>
<comment type="cofactor">
    <cofactor evidence="1">
        <name>Mn(2+)</name>
        <dbReference type="ChEBI" id="CHEBI:29035"/>
    </cofactor>
</comment>
<evidence type="ECO:0000256" key="1">
    <source>
        <dbReference type="ARBA" id="ARBA00001936"/>
    </source>
</evidence>
<proteinExistence type="inferred from homology"/>
<comment type="catalytic activity">
    <reaction evidence="8 11">
        <text>ITP + H2O = IDP + phosphate + H(+)</text>
        <dbReference type="Rhea" id="RHEA:28330"/>
        <dbReference type="ChEBI" id="CHEBI:15377"/>
        <dbReference type="ChEBI" id="CHEBI:15378"/>
        <dbReference type="ChEBI" id="CHEBI:43474"/>
        <dbReference type="ChEBI" id="CHEBI:58280"/>
        <dbReference type="ChEBI" id="CHEBI:61402"/>
        <dbReference type="EC" id="3.6.1.73"/>
    </reaction>
</comment>
<evidence type="ECO:0000256" key="7">
    <source>
        <dbReference type="ARBA" id="ARBA00023211"/>
    </source>
</evidence>
<evidence type="ECO:0000256" key="11">
    <source>
        <dbReference type="HAMAP-Rule" id="MF_00648"/>
    </source>
</evidence>
<evidence type="ECO:0000313" key="13">
    <source>
        <dbReference type="EMBL" id="OGD54627.1"/>
    </source>
</evidence>
<dbReference type="GO" id="GO:0103023">
    <property type="term" value="F:ITPase activity"/>
    <property type="evidence" value="ECO:0007669"/>
    <property type="project" value="UniProtKB-EC"/>
</dbReference>
<evidence type="ECO:0000313" key="14">
    <source>
        <dbReference type="Proteomes" id="UP000178758"/>
    </source>
</evidence>
<sequence>MKRKEIIVIVGSENPVKTKAVREVFIKAFKKVKVEGLKINSGVSDQPMSFEQAYIGALNRARKALKKFPESIYSVGIEAGIQKYSFGSATAGVAVILNKNGIIGKGISSQLFFSKKVIKEINKGQELGSVLDDITGRKNVKHQEGAFGLFTNNLVTRKDAYTHAIACALSRFIKKELWQ</sequence>
<comment type="cofactor">
    <cofactor evidence="11">
        <name>Mg(2+)</name>
        <dbReference type="ChEBI" id="CHEBI:18420"/>
    </cofactor>
    <cofactor evidence="11">
        <name>Mn(2+)</name>
        <dbReference type="ChEBI" id="CHEBI:29035"/>
    </cofactor>
    <text evidence="11">Binds 1 divalent metal cation per subunit; can use either Mg(2+) or Mn(2+).</text>
</comment>
<dbReference type="InterPro" id="IPR026533">
    <property type="entry name" value="NTPase/PRRC1"/>
</dbReference>
<name>A0A1F5DHI9_9BACT</name>
<keyword evidence="4 11" id="KW-0378">Hydrolase</keyword>
<dbReference type="InterPro" id="IPR002786">
    <property type="entry name" value="Non_canon_purine_NTPase"/>
</dbReference>
<dbReference type="InterPro" id="IPR029001">
    <property type="entry name" value="ITPase-like_fam"/>
</dbReference>
<evidence type="ECO:0000256" key="5">
    <source>
        <dbReference type="ARBA" id="ARBA00022842"/>
    </source>
</evidence>
<dbReference type="EC" id="3.6.1.73" evidence="11"/>
<keyword evidence="2 11" id="KW-0479">Metal-binding</keyword>
<evidence type="ECO:0000256" key="2">
    <source>
        <dbReference type="ARBA" id="ARBA00022723"/>
    </source>
</evidence>
<dbReference type="FunFam" id="3.90.950.10:FF:000002">
    <property type="entry name" value="Inosine/xanthosine triphosphatase"/>
    <property type="match status" value="1"/>
</dbReference>
<evidence type="ECO:0000256" key="8">
    <source>
        <dbReference type="ARBA" id="ARBA00048174"/>
    </source>
</evidence>
<keyword evidence="5 11" id="KW-0460">Magnesium</keyword>
<keyword evidence="6 11" id="KW-0546">Nucleotide metabolism</keyword>
<comment type="catalytic activity">
    <reaction evidence="9 11">
        <text>XTP + H2O = XDP + phosphate + H(+)</text>
        <dbReference type="Rhea" id="RHEA:28406"/>
        <dbReference type="ChEBI" id="CHEBI:15377"/>
        <dbReference type="ChEBI" id="CHEBI:15378"/>
        <dbReference type="ChEBI" id="CHEBI:43474"/>
        <dbReference type="ChEBI" id="CHEBI:59884"/>
        <dbReference type="ChEBI" id="CHEBI:61314"/>
        <dbReference type="EC" id="3.6.1.73"/>
    </reaction>
</comment>
<evidence type="ECO:0000256" key="4">
    <source>
        <dbReference type="ARBA" id="ARBA00022801"/>
    </source>
</evidence>
<evidence type="ECO:0000259" key="12">
    <source>
        <dbReference type="Pfam" id="PF01931"/>
    </source>
</evidence>
<protein>
    <recommendedName>
        <fullName evidence="11">Probable inosine/xanthosine triphosphatase</fullName>
        <shortName evidence="11">ITPase/XTPase</shortName>
        <ecNumber evidence="11">3.6.1.73</ecNumber>
    </recommendedName>
    <alternativeName>
        <fullName evidence="11">Non-canonical purine NTP phosphatase</fullName>
    </alternativeName>
    <alternativeName>
        <fullName evidence="11">Non-standard purine NTP phosphatase</fullName>
    </alternativeName>
    <alternativeName>
        <fullName evidence="11">Nucleoside-triphosphate phosphatase</fullName>
        <shortName evidence="11">NTPase</shortName>
    </alternativeName>
</protein>
<dbReference type="GO" id="GO:0046872">
    <property type="term" value="F:metal ion binding"/>
    <property type="evidence" value="ECO:0007669"/>
    <property type="project" value="UniProtKB-KW"/>
</dbReference>
<dbReference type="Gene3D" id="3.90.950.10">
    <property type="match status" value="1"/>
</dbReference>
<dbReference type="Pfam" id="PF01931">
    <property type="entry name" value="NTPase_I-T"/>
    <property type="match status" value="1"/>
</dbReference>
<dbReference type="GO" id="GO:0006772">
    <property type="term" value="P:thiamine metabolic process"/>
    <property type="evidence" value="ECO:0007669"/>
    <property type="project" value="TreeGrafter"/>
</dbReference>
<keyword evidence="3 11" id="KW-0547">Nucleotide-binding</keyword>
<evidence type="ECO:0000256" key="3">
    <source>
        <dbReference type="ARBA" id="ARBA00022741"/>
    </source>
</evidence>
<comment type="function">
    <text evidence="11">Phosphatase that hydrolyzes non-canonical purine nucleotides such as XTP and ITP to their respective diphosphate derivatives. Probably excludes non-canonical purines from DNA/RNA precursor pool, thus preventing their incorporation into DNA/RNA and avoiding chromosomal lesions.</text>
</comment>
<dbReference type="NCBIfam" id="TIGR00258">
    <property type="entry name" value="inosine/xanthosine triphosphatase"/>
    <property type="match status" value="1"/>
</dbReference>
<comment type="caution">
    <text evidence="11">Lacks conserved residue(s) required for the propagation of feature annotation.</text>
</comment>
<dbReference type="InterPro" id="IPR050299">
    <property type="entry name" value="YjjX_NTPase"/>
</dbReference>
<dbReference type="AlphaFoldDB" id="A0A1F5DHI9"/>
<evidence type="ECO:0000256" key="10">
    <source>
        <dbReference type="ARBA" id="ARBA00060855"/>
    </source>
</evidence>
<dbReference type="PANTHER" id="PTHR34699:SF2">
    <property type="entry name" value="NON-CANONICAL PURINE NTP PHOSPHATASE_PRRC1 DOMAIN-CONTAINING PROTEIN"/>
    <property type="match status" value="1"/>
</dbReference>
<feature type="domain" description="Non-canonical purine NTP phosphatase/PRRC1" evidence="12">
    <location>
        <begin position="11"/>
        <end position="173"/>
    </location>
</feature>
<dbReference type="PANTHER" id="PTHR34699">
    <property type="match status" value="1"/>
</dbReference>
<dbReference type="HAMAP" id="MF_00648">
    <property type="entry name" value="Non_canon_purine_NTPase_YjjX"/>
    <property type="match status" value="1"/>
</dbReference>
<comment type="subunit">
    <text evidence="11">Homodimer.</text>
</comment>
<dbReference type="EMBL" id="MEZJ01000008">
    <property type="protein sequence ID" value="OGD54627.1"/>
    <property type="molecule type" value="Genomic_DNA"/>
</dbReference>
<accession>A0A1F5DHI9</accession>
<reference evidence="13 14" key="1">
    <citation type="journal article" date="2016" name="Nat. Commun.">
        <title>Thousands of microbial genomes shed light on interconnected biogeochemical processes in an aquifer system.</title>
        <authorList>
            <person name="Anantharaman K."/>
            <person name="Brown C.T."/>
            <person name="Hug L.A."/>
            <person name="Sharon I."/>
            <person name="Castelle C.J."/>
            <person name="Probst A.J."/>
            <person name="Thomas B.C."/>
            <person name="Singh A."/>
            <person name="Wilkins M.J."/>
            <person name="Karaoz U."/>
            <person name="Brodie E.L."/>
            <person name="Williams K.H."/>
            <person name="Hubbard S.S."/>
            <person name="Banfield J.F."/>
        </authorList>
    </citation>
    <scope>NUCLEOTIDE SEQUENCE [LARGE SCALE GENOMIC DNA]</scope>
</reference>
<keyword evidence="7 11" id="KW-0464">Manganese</keyword>